<dbReference type="Proteomes" id="UP000027265">
    <property type="component" value="Unassembled WGS sequence"/>
</dbReference>
<dbReference type="EMBL" id="KL197729">
    <property type="protein sequence ID" value="KDQ54432.1"/>
    <property type="molecule type" value="Genomic_DNA"/>
</dbReference>
<dbReference type="GO" id="GO:0003959">
    <property type="term" value="F:NADPH dehydrogenase activity"/>
    <property type="evidence" value="ECO:0007669"/>
    <property type="project" value="InterPro"/>
</dbReference>
<evidence type="ECO:0000259" key="7">
    <source>
        <dbReference type="Pfam" id="PF00724"/>
    </source>
</evidence>
<keyword evidence="4" id="KW-0521">NADP</keyword>
<evidence type="ECO:0000256" key="4">
    <source>
        <dbReference type="ARBA" id="ARBA00022857"/>
    </source>
</evidence>
<dbReference type="InParanoid" id="A0A067PT37"/>
<reference evidence="9" key="1">
    <citation type="journal article" date="2014" name="Proc. Natl. Acad. Sci. U.S.A.">
        <title>Extensive sampling of basidiomycete genomes demonstrates inadequacy of the white-rot/brown-rot paradigm for wood decay fungi.</title>
        <authorList>
            <person name="Riley R."/>
            <person name="Salamov A.A."/>
            <person name="Brown D.W."/>
            <person name="Nagy L.G."/>
            <person name="Floudas D."/>
            <person name="Held B.W."/>
            <person name="Levasseur A."/>
            <person name="Lombard V."/>
            <person name="Morin E."/>
            <person name="Otillar R."/>
            <person name="Lindquist E.A."/>
            <person name="Sun H."/>
            <person name="LaButti K.M."/>
            <person name="Schmutz J."/>
            <person name="Jabbour D."/>
            <person name="Luo H."/>
            <person name="Baker S.E."/>
            <person name="Pisabarro A.G."/>
            <person name="Walton J.D."/>
            <person name="Blanchette R.A."/>
            <person name="Henrissat B."/>
            <person name="Martin F."/>
            <person name="Cullen D."/>
            <person name="Hibbett D.S."/>
            <person name="Grigoriev I.V."/>
        </authorList>
    </citation>
    <scope>NUCLEOTIDE SEQUENCE [LARGE SCALE GENOMIC DNA]</scope>
    <source>
        <strain evidence="9">MUCL 33604</strain>
    </source>
</reference>
<evidence type="ECO:0000256" key="3">
    <source>
        <dbReference type="ARBA" id="ARBA00022643"/>
    </source>
</evidence>
<dbReference type="PANTHER" id="PTHR43303">
    <property type="entry name" value="NADPH DEHYDROGENASE C23G7.10C-RELATED"/>
    <property type="match status" value="1"/>
</dbReference>
<dbReference type="InterPro" id="IPR044152">
    <property type="entry name" value="YqjM-like"/>
</dbReference>
<dbReference type="Gene3D" id="3.20.20.70">
    <property type="entry name" value="Aldolase class I"/>
    <property type="match status" value="2"/>
</dbReference>
<dbReference type="HOGENOM" id="CLU_503487_0_0_1"/>
<feature type="domain" description="NADH:flavin oxidoreductase/NADH oxidase N-terminal" evidence="7">
    <location>
        <begin position="277"/>
        <end position="504"/>
    </location>
</feature>
<gene>
    <name evidence="8" type="ORF">JAAARDRAFT_38598</name>
</gene>
<feature type="compositionally biased region" description="Basic and acidic residues" evidence="6">
    <location>
        <begin position="264"/>
        <end position="275"/>
    </location>
</feature>
<dbReference type="InterPro" id="IPR001155">
    <property type="entry name" value="OxRdtase_FMN_N"/>
</dbReference>
<organism evidence="8 9">
    <name type="scientific">Jaapia argillacea MUCL 33604</name>
    <dbReference type="NCBI Taxonomy" id="933084"/>
    <lineage>
        <taxon>Eukaryota</taxon>
        <taxon>Fungi</taxon>
        <taxon>Dikarya</taxon>
        <taxon>Basidiomycota</taxon>
        <taxon>Agaricomycotina</taxon>
        <taxon>Agaricomycetes</taxon>
        <taxon>Agaricomycetidae</taxon>
        <taxon>Jaapiales</taxon>
        <taxon>Jaapiaceae</taxon>
        <taxon>Jaapia</taxon>
    </lineage>
</organism>
<evidence type="ECO:0000313" key="8">
    <source>
        <dbReference type="EMBL" id="KDQ54432.1"/>
    </source>
</evidence>
<evidence type="ECO:0000256" key="5">
    <source>
        <dbReference type="ARBA" id="ARBA00023002"/>
    </source>
</evidence>
<evidence type="ECO:0000256" key="6">
    <source>
        <dbReference type="SAM" id="MobiDB-lite"/>
    </source>
</evidence>
<feature type="compositionally biased region" description="Low complexity" evidence="6">
    <location>
        <begin position="212"/>
        <end position="236"/>
    </location>
</feature>
<keyword evidence="2" id="KW-0285">Flavoprotein</keyword>
<sequence length="541" mass="55581">MCLFSAQDGKFTAALQTHLESTIAQGGPVPGLFFVEATAVLPEGRLTLQDVGLWEDDQIESMKNLVDFAHSNGHRLIGIQLSHAGQKEVDNAPSLLGGGVMQNSMQGGGLANSNAQSGAPPASIARQNKGVGVGCYNGVCKFAVLSSGNTGAAQGNGVSGVQGASGNKMALGSPLPSPQYCGVWNGVPYCVSGVVGQPVASLNKEVLLTVPGSGDSGSDSESTQHSSNASDSGSDSTKYLSDQSDAGSDSTKHPNDGSESDGSDLTKHSGDKSDSGSDSMNDSNDTDQHSTHDLYGHIQPTEMTKEAIDQVVRAFEDAARRAVKAGFDVVEINCGLGSLFGSFLDPNVNRRTDGYGGTFEGRVRFVLEVVDRVRAVIPGSMPLFLRVSPNDEFETESHEGPSLTTDDAVKLAGILPDHGVDLIDVSFVGGSPVQPNLNAGQSSRSDASIFSAAVKQAVGSKLLVGSVGGYTDGKVVEETLEQGKADVILVGRGFLRNPALVQSMLEDLGVATLDGKALANGGAGLTASGLLSGVAGQAKTV</sequence>
<dbReference type="GO" id="GO:0050661">
    <property type="term" value="F:NADP binding"/>
    <property type="evidence" value="ECO:0007669"/>
    <property type="project" value="InterPro"/>
</dbReference>
<evidence type="ECO:0000256" key="2">
    <source>
        <dbReference type="ARBA" id="ARBA00022630"/>
    </source>
</evidence>
<dbReference type="InterPro" id="IPR013785">
    <property type="entry name" value="Aldolase_TIM"/>
</dbReference>
<dbReference type="OrthoDB" id="1663137at2759"/>
<dbReference type="Pfam" id="PF00724">
    <property type="entry name" value="Oxidored_FMN"/>
    <property type="match status" value="1"/>
</dbReference>
<proteinExistence type="predicted"/>
<comment type="cofactor">
    <cofactor evidence="1">
        <name>FMN</name>
        <dbReference type="ChEBI" id="CHEBI:58210"/>
    </cofactor>
</comment>
<name>A0A067PT37_9AGAM</name>
<keyword evidence="9" id="KW-1185">Reference proteome</keyword>
<dbReference type="SUPFAM" id="SSF51395">
    <property type="entry name" value="FMN-linked oxidoreductases"/>
    <property type="match status" value="2"/>
</dbReference>
<dbReference type="AlphaFoldDB" id="A0A067PT37"/>
<dbReference type="STRING" id="933084.A0A067PT37"/>
<dbReference type="GO" id="GO:0010181">
    <property type="term" value="F:FMN binding"/>
    <property type="evidence" value="ECO:0007669"/>
    <property type="project" value="InterPro"/>
</dbReference>
<accession>A0A067PT37</accession>
<keyword evidence="5" id="KW-0560">Oxidoreductase</keyword>
<feature type="region of interest" description="Disordered" evidence="6">
    <location>
        <begin position="210"/>
        <end position="293"/>
    </location>
</feature>
<keyword evidence="3" id="KW-0288">FMN</keyword>
<feature type="compositionally biased region" description="Polar residues" evidence="6">
    <location>
        <begin position="237"/>
        <end position="249"/>
    </location>
</feature>
<evidence type="ECO:0000313" key="9">
    <source>
        <dbReference type="Proteomes" id="UP000027265"/>
    </source>
</evidence>
<protein>
    <recommendedName>
        <fullName evidence="7">NADH:flavin oxidoreductase/NADH oxidase N-terminal domain-containing protein</fullName>
    </recommendedName>
</protein>
<evidence type="ECO:0000256" key="1">
    <source>
        <dbReference type="ARBA" id="ARBA00001917"/>
    </source>
</evidence>
<dbReference type="PANTHER" id="PTHR43303:SF4">
    <property type="entry name" value="NADPH DEHYDROGENASE C23G7.10C-RELATED"/>
    <property type="match status" value="1"/>
</dbReference>